<evidence type="ECO:0000256" key="1">
    <source>
        <dbReference type="ARBA" id="ARBA00006817"/>
    </source>
</evidence>
<gene>
    <name evidence="3" type="ORF">GCM10009754_67650</name>
</gene>
<sequence length="137" mass="15155">MGKDVRSTAETRWQVGVSRTVPHALGDAWDFLVGRDGVQIWLGPGTELPREGGVSYETANGTTGQVDRFTPGEAVRLTWRPKDWEHDSTVQLTVSASGQKTTVKFEQDSLADADERAEQRAYWTDVIEHLAAALAER</sequence>
<dbReference type="Pfam" id="PF08327">
    <property type="entry name" value="AHSA1"/>
    <property type="match status" value="1"/>
</dbReference>
<dbReference type="InterPro" id="IPR013538">
    <property type="entry name" value="ASHA1/2-like_C"/>
</dbReference>
<organism evidence="3 4">
    <name type="scientific">Amycolatopsis minnesotensis</name>
    <dbReference type="NCBI Taxonomy" id="337894"/>
    <lineage>
        <taxon>Bacteria</taxon>
        <taxon>Bacillati</taxon>
        <taxon>Actinomycetota</taxon>
        <taxon>Actinomycetes</taxon>
        <taxon>Pseudonocardiales</taxon>
        <taxon>Pseudonocardiaceae</taxon>
        <taxon>Amycolatopsis</taxon>
    </lineage>
</organism>
<proteinExistence type="inferred from homology"/>
<comment type="caution">
    <text evidence="3">The sequence shown here is derived from an EMBL/GenBank/DDBJ whole genome shotgun (WGS) entry which is preliminary data.</text>
</comment>
<dbReference type="Gene3D" id="3.30.530.20">
    <property type="match status" value="1"/>
</dbReference>
<name>A0ABP5DJ92_9PSEU</name>
<evidence type="ECO:0000313" key="3">
    <source>
        <dbReference type="EMBL" id="GAA1981340.1"/>
    </source>
</evidence>
<evidence type="ECO:0000259" key="2">
    <source>
        <dbReference type="Pfam" id="PF08327"/>
    </source>
</evidence>
<dbReference type="CDD" id="cd07814">
    <property type="entry name" value="SRPBCC_CalC_Aha1-like"/>
    <property type="match status" value="1"/>
</dbReference>
<dbReference type="SUPFAM" id="SSF55961">
    <property type="entry name" value="Bet v1-like"/>
    <property type="match status" value="1"/>
</dbReference>
<dbReference type="EMBL" id="BAAANN010000034">
    <property type="protein sequence ID" value="GAA1981340.1"/>
    <property type="molecule type" value="Genomic_DNA"/>
</dbReference>
<feature type="domain" description="Activator of Hsp90 ATPase homologue 1/2-like C-terminal" evidence="2">
    <location>
        <begin position="49"/>
        <end position="134"/>
    </location>
</feature>
<comment type="similarity">
    <text evidence="1">Belongs to the AHA1 family.</text>
</comment>
<protein>
    <submittedName>
        <fullName evidence="3">SRPBCC domain-containing protein</fullName>
    </submittedName>
</protein>
<keyword evidence="4" id="KW-1185">Reference proteome</keyword>
<dbReference type="InterPro" id="IPR023393">
    <property type="entry name" value="START-like_dom_sf"/>
</dbReference>
<accession>A0ABP5DJ92</accession>
<evidence type="ECO:0000313" key="4">
    <source>
        <dbReference type="Proteomes" id="UP001501116"/>
    </source>
</evidence>
<dbReference type="Proteomes" id="UP001501116">
    <property type="component" value="Unassembled WGS sequence"/>
</dbReference>
<reference evidence="4" key="1">
    <citation type="journal article" date="2019" name="Int. J. Syst. Evol. Microbiol.">
        <title>The Global Catalogue of Microorganisms (GCM) 10K type strain sequencing project: providing services to taxonomists for standard genome sequencing and annotation.</title>
        <authorList>
            <consortium name="The Broad Institute Genomics Platform"/>
            <consortium name="The Broad Institute Genome Sequencing Center for Infectious Disease"/>
            <person name="Wu L."/>
            <person name="Ma J."/>
        </authorList>
    </citation>
    <scope>NUCLEOTIDE SEQUENCE [LARGE SCALE GENOMIC DNA]</scope>
    <source>
        <strain evidence="4">JCM 14545</strain>
    </source>
</reference>